<evidence type="ECO:0000313" key="2">
    <source>
        <dbReference type="EMBL" id="TFK55206.1"/>
    </source>
</evidence>
<dbReference type="Proteomes" id="UP000305948">
    <property type="component" value="Unassembled WGS sequence"/>
</dbReference>
<accession>A0A5C3NFF2</accession>
<protein>
    <submittedName>
        <fullName evidence="2">Uncharacterized protein</fullName>
    </submittedName>
</protein>
<dbReference type="EMBL" id="ML213505">
    <property type="protein sequence ID" value="TFK55206.1"/>
    <property type="molecule type" value="Genomic_DNA"/>
</dbReference>
<feature type="compositionally biased region" description="Polar residues" evidence="1">
    <location>
        <begin position="36"/>
        <end position="47"/>
    </location>
</feature>
<evidence type="ECO:0000313" key="3">
    <source>
        <dbReference type="Proteomes" id="UP000305948"/>
    </source>
</evidence>
<feature type="compositionally biased region" description="Polar residues" evidence="1">
    <location>
        <begin position="1"/>
        <end position="12"/>
    </location>
</feature>
<reference evidence="2 3" key="1">
    <citation type="journal article" date="2019" name="Nat. Ecol. Evol.">
        <title>Megaphylogeny resolves global patterns of mushroom evolution.</title>
        <authorList>
            <person name="Varga T."/>
            <person name="Krizsan K."/>
            <person name="Foldi C."/>
            <person name="Dima B."/>
            <person name="Sanchez-Garcia M."/>
            <person name="Sanchez-Ramirez S."/>
            <person name="Szollosi G.J."/>
            <person name="Szarkandi J.G."/>
            <person name="Papp V."/>
            <person name="Albert L."/>
            <person name="Andreopoulos W."/>
            <person name="Angelini C."/>
            <person name="Antonin V."/>
            <person name="Barry K.W."/>
            <person name="Bougher N.L."/>
            <person name="Buchanan P."/>
            <person name="Buyck B."/>
            <person name="Bense V."/>
            <person name="Catcheside P."/>
            <person name="Chovatia M."/>
            <person name="Cooper J."/>
            <person name="Damon W."/>
            <person name="Desjardin D."/>
            <person name="Finy P."/>
            <person name="Geml J."/>
            <person name="Haridas S."/>
            <person name="Hughes K."/>
            <person name="Justo A."/>
            <person name="Karasinski D."/>
            <person name="Kautmanova I."/>
            <person name="Kiss B."/>
            <person name="Kocsube S."/>
            <person name="Kotiranta H."/>
            <person name="LaButti K.M."/>
            <person name="Lechner B.E."/>
            <person name="Liimatainen K."/>
            <person name="Lipzen A."/>
            <person name="Lukacs Z."/>
            <person name="Mihaltcheva S."/>
            <person name="Morgado L.N."/>
            <person name="Niskanen T."/>
            <person name="Noordeloos M.E."/>
            <person name="Ohm R.A."/>
            <person name="Ortiz-Santana B."/>
            <person name="Ovrebo C."/>
            <person name="Racz N."/>
            <person name="Riley R."/>
            <person name="Savchenko A."/>
            <person name="Shiryaev A."/>
            <person name="Soop K."/>
            <person name="Spirin V."/>
            <person name="Szebenyi C."/>
            <person name="Tomsovsky M."/>
            <person name="Tulloss R.E."/>
            <person name="Uehling J."/>
            <person name="Grigoriev I.V."/>
            <person name="Vagvolgyi C."/>
            <person name="Papp T."/>
            <person name="Martin F.M."/>
            <person name="Miettinen O."/>
            <person name="Hibbett D.S."/>
            <person name="Nagy L.G."/>
        </authorList>
    </citation>
    <scope>NUCLEOTIDE SEQUENCE [LARGE SCALE GENOMIC DNA]</scope>
    <source>
        <strain evidence="2 3">OMC1185</strain>
    </source>
</reference>
<feature type="compositionally biased region" description="Pro residues" evidence="1">
    <location>
        <begin position="129"/>
        <end position="146"/>
    </location>
</feature>
<name>A0A5C3NFF2_9AGAM</name>
<dbReference type="OrthoDB" id="3200438at2759"/>
<keyword evidence="3" id="KW-1185">Reference proteome</keyword>
<organism evidence="2 3">
    <name type="scientific">Heliocybe sulcata</name>
    <dbReference type="NCBI Taxonomy" id="5364"/>
    <lineage>
        <taxon>Eukaryota</taxon>
        <taxon>Fungi</taxon>
        <taxon>Dikarya</taxon>
        <taxon>Basidiomycota</taxon>
        <taxon>Agaricomycotina</taxon>
        <taxon>Agaricomycetes</taxon>
        <taxon>Gloeophyllales</taxon>
        <taxon>Gloeophyllaceae</taxon>
        <taxon>Heliocybe</taxon>
    </lineage>
</organism>
<sequence length="227" mass="25158">MVSTDIEMQSPTRRSKPMKRMRTPDSDEPYDRPNKRVSTGTTESSPTPVARAWPVADSNSRHPTDEWVAQARALRLNSPSVPCTPVEGPRDGDVPFRGQAGQDESMFVDTEENRRSLLSKGTQSESHDPPLPSQPCLPPSNNPAPRPSQQYQQPLPSLSVVSQMDPIFAAIDQQIFVESQQMYGSHARSIPSADALAHSKRQRFTMGPRADCEKCRLGVKGHSVHFD</sequence>
<dbReference type="STRING" id="5364.A0A5C3NFF2"/>
<gene>
    <name evidence="2" type="ORF">OE88DRAFT_1653936</name>
</gene>
<evidence type="ECO:0000256" key="1">
    <source>
        <dbReference type="SAM" id="MobiDB-lite"/>
    </source>
</evidence>
<feature type="region of interest" description="Disordered" evidence="1">
    <location>
        <begin position="1"/>
        <end position="153"/>
    </location>
</feature>
<dbReference type="AlphaFoldDB" id="A0A5C3NFF2"/>
<feature type="compositionally biased region" description="Basic and acidic residues" evidence="1">
    <location>
        <begin position="22"/>
        <end position="34"/>
    </location>
</feature>
<proteinExistence type="predicted"/>